<dbReference type="EMBL" id="JAGPXD010000006">
    <property type="protein sequence ID" value="KAH7350005.1"/>
    <property type="molecule type" value="Genomic_DNA"/>
</dbReference>
<protein>
    <submittedName>
        <fullName evidence="2">Uncharacterized protein</fullName>
    </submittedName>
</protein>
<dbReference type="Proteomes" id="UP000813385">
    <property type="component" value="Unassembled WGS sequence"/>
</dbReference>
<accession>A0A8K0T491</accession>
<dbReference type="AlphaFoldDB" id="A0A8K0T491"/>
<feature type="region of interest" description="Disordered" evidence="1">
    <location>
        <begin position="1"/>
        <end position="38"/>
    </location>
</feature>
<evidence type="ECO:0000256" key="1">
    <source>
        <dbReference type="SAM" id="MobiDB-lite"/>
    </source>
</evidence>
<gene>
    <name evidence="2" type="ORF">B0T11DRAFT_136878</name>
</gene>
<sequence>MRVPGPLPSPPAGDRDKPLPGLAGPAEPSSFAERGRSGRQLASCDAVTDSSRVQVLLTRSTEVFLPLHRGHGYTKPLDRSWRIIGNQPLPPREADGSAKAGLGASTAMNSGWDKMGSRRTTDSGWHSIPLHDDSTSASQLAKDVWDFVLVDVVVPSNFAHLYDTPGPRKDPEVLAPGAWLKRARSPTCRPGSTTPRYRLTSKLLLTHRTDAAADLPREPCSRRVPERSLPSHTTLLHLRLVESFPRWLCLRDSCGHHDRHGGLISPVLDVPRNIHGVWQIHQTTRPIAKHRMQLRTVEHPLGEAAIMDREPRAVHTQPRRSPMHVNGILDGQHVAERHVLPRCCKPSLIRGSAAPRPSCPFDEKCCSSAGPSVEFIPARKAHLDD</sequence>
<evidence type="ECO:0000313" key="2">
    <source>
        <dbReference type="EMBL" id="KAH7350005.1"/>
    </source>
</evidence>
<organism evidence="2 3">
    <name type="scientific">Plectosphaerella cucumerina</name>
    <dbReference type="NCBI Taxonomy" id="40658"/>
    <lineage>
        <taxon>Eukaryota</taxon>
        <taxon>Fungi</taxon>
        <taxon>Dikarya</taxon>
        <taxon>Ascomycota</taxon>
        <taxon>Pezizomycotina</taxon>
        <taxon>Sordariomycetes</taxon>
        <taxon>Hypocreomycetidae</taxon>
        <taxon>Glomerellales</taxon>
        <taxon>Plectosphaerellaceae</taxon>
        <taxon>Plectosphaerella</taxon>
    </lineage>
</organism>
<comment type="caution">
    <text evidence="2">The sequence shown here is derived from an EMBL/GenBank/DDBJ whole genome shotgun (WGS) entry which is preliminary data.</text>
</comment>
<keyword evidence="3" id="KW-1185">Reference proteome</keyword>
<reference evidence="2" key="1">
    <citation type="journal article" date="2021" name="Nat. Commun.">
        <title>Genetic determinants of endophytism in the Arabidopsis root mycobiome.</title>
        <authorList>
            <person name="Mesny F."/>
            <person name="Miyauchi S."/>
            <person name="Thiergart T."/>
            <person name="Pickel B."/>
            <person name="Atanasova L."/>
            <person name="Karlsson M."/>
            <person name="Huettel B."/>
            <person name="Barry K.W."/>
            <person name="Haridas S."/>
            <person name="Chen C."/>
            <person name="Bauer D."/>
            <person name="Andreopoulos W."/>
            <person name="Pangilinan J."/>
            <person name="LaButti K."/>
            <person name="Riley R."/>
            <person name="Lipzen A."/>
            <person name="Clum A."/>
            <person name="Drula E."/>
            <person name="Henrissat B."/>
            <person name="Kohler A."/>
            <person name="Grigoriev I.V."/>
            <person name="Martin F.M."/>
            <person name="Hacquard S."/>
        </authorList>
    </citation>
    <scope>NUCLEOTIDE SEQUENCE</scope>
    <source>
        <strain evidence="2">MPI-CAGE-AT-0016</strain>
    </source>
</reference>
<name>A0A8K0T491_9PEZI</name>
<evidence type="ECO:0000313" key="3">
    <source>
        <dbReference type="Proteomes" id="UP000813385"/>
    </source>
</evidence>
<proteinExistence type="predicted"/>
<feature type="compositionally biased region" description="Pro residues" evidence="1">
    <location>
        <begin position="1"/>
        <end position="11"/>
    </location>
</feature>